<evidence type="ECO:0000259" key="7">
    <source>
        <dbReference type="PROSITE" id="PS51471"/>
    </source>
</evidence>
<dbReference type="PANTHER" id="PTHR10869:SF241">
    <property type="entry name" value="FE2OG DIOXYGENASE DOMAIN-CONTAINING PROTEIN"/>
    <property type="match status" value="1"/>
</dbReference>
<dbReference type="OrthoDB" id="2500073at2759"/>
<proteinExistence type="predicted"/>
<dbReference type="Gene3D" id="2.60.120.620">
    <property type="entry name" value="q2cbj1_9rhob like domain"/>
    <property type="match status" value="1"/>
</dbReference>
<evidence type="ECO:0000313" key="9">
    <source>
        <dbReference type="Proteomes" id="UP000027456"/>
    </source>
</evidence>
<keyword evidence="9" id="KW-1185">Reference proteome</keyword>
<protein>
    <submittedName>
        <fullName evidence="8">2OG-Fe(II) oxygenase family protein</fullName>
    </submittedName>
</protein>
<feature type="region of interest" description="Disordered" evidence="6">
    <location>
        <begin position="621"/>
        <end position="691"/>
    </location>
</feature>
<dbReference type="SUPFAM" id="SSF51197">
    <property type="entry name" value="Clavaminate synthase-like"/>
    <property type="match status" value="1"/>
</dbReference>
<evidence type="ECO:0000256" key="6">
    <source>
        <dbReference type="SAM" id="MobiDB-lite"/>
    </source>
</evidence>
<sequence>MTPSFKQEPLLPEPPDNPHALSPVITHRLDFVQLGLPEYKHKFAMVIDNLFTPQDCARYLAKVESEHEWKTAGVGALVVDTSYRNSSRILFDDQELASEMFAKLRPYLEEIEHVGDRRLVGLNPRLRFLKYGPGQFFQRHCDGTYSSPDKTQTSYYTLQLYLHDSPLQGGATRFWKMGNVDGPERRKARPGIELRTWVDVEPRVGRALIFEQRGLVHSGEQVVSGTKFTVRTDFMFECVFRLERIELKVIAGWVSPTDSVRVKCSSFAHLDMFAVAVSVLLTALLVSADRSLSPMLGIPPNNSSFINVTVAEAQIQHVFTENAVDHSSGHFLSKRARYIDCAPNQQVKLLEALRKVKQYASSSHNHLKSNPAGSTLYTKWFGQFSPERYARVLTTFDRLRTYPDKWAYSCNLCTTPSVLAKVDESKIGIIDLCPRFWIKSTVVEGIKSRAYSIIREGTRVKQVLGAGNRRLSQETSEILATQNPTEAVESAEILRAFRAVKALVIQFTGGIAYVAVSTTCFLLPYIHRETPEIRLVHPLPSSLPSYEFTGRLDSCLCFRPYLHYACFEYDMYQTEFSAEKSSLILRSAKLEHIKRKVTDESISNTTPLHIYTYTLTMSEPTVTSTSSTHSAPISKPHPHSVAHEEVPPESHPIGSEEHGTTGPTDAPPGTAEGEQYPPQLHAGKVGYGPHYAEVHGKDTGLGAKVTGLKEQLKGKITRNHELEQKGKERKTGALAAKQQAEDDTNNPFQHKEEEGGQNPVDTENKGATNPAKGTELTPGANKTDTDGGPTVERIPSSSVISTAESRTGPSTKSQDIPTKSQGAPTVTTERDIEGTPTRH</sequence>
<dbReference type="InterPro" id="IPR006620">
    <property type="entry name" value="Pro_4_hyd_alph"/>
</dbReference>
<dbReference type="Pfam" id="PF13640">
    <property type="entry name" value="2OG-FeII_Oxy_3"/>
    <property type="match status" value="1"/>
</dbReference>
<dbReference type="InterPro" id="IPR045054">
    <property type="entry name" value="P4HA-like"/>
</dbReference>
<dbReference type="Gene3D" id="3.40.390.10">
    <property type="entry name" value="Collagenase (Catalytic Domain)"/>
    <property type="match status" value="1"/>
</dbReference>
<dbReference type="GO" id="GO:0004222">
    <property type="term" value="F:metalloendopeptidase activity"/>
    <property type="evidence" value="ECO:0007669"/>
    <property type="project" value="InterPro"/>
</dbReference>
<comment type="cofactor">
    <cofactor evidence="1">
        <name>L-ascorbate</name>
        <dbReference type="ChEBI" id="CHEBI:38290"/>
    </cofactor>
</comment>
<keyword evidence="5" id="KW-0408">Iron</keyword>
<dbReference type="PANTHER" id="PTHR10869">
    <property type="entry name" value="PROLYL 4-HYDROXYLASE ALPHA SUBUNIT"/>
    <property type="match status" value="1"/>
</dbReference>
<feature type="domain" description="Fe2OG dioxygenase" evidence="7">
    <location>
        <begin position="121"/>
        <end position="256"/>
    </location>
</feature>
<dbReference type="AlphaFoldDB" id="A0A074RQ45"/>
<feature type="region of interest" description="Disordered" evidence="6">
    <location>
        <begin position="712"/>
        <end position="839"/>
    </location>
</feature>
<comment type="caution">
    <text evidence="8">The sequence shown here is derived from an EMBL/GenBank/DDBJ whole genome shotgun (WGS) entry which is preliminary data.</text>
</comment>
<organism evidence="8 9">
    <name type="scientific">Rhizoctonia solani 123E</name>
    <dbReference type="NCBI Taxonomy" id="1423351"/>
    <lineage>
        <taxon>Eukaryota</taxon>
        <taxon>Fungi</taxon>
        <taxon>Dikarya</taxon>
        <taxon>Basidiomycota</taxon>
        <taxon>Agaricomycotina</taxon>
        <taxon>Agaricomycetes</taxon>
        <taxon>Cantharellales</taxon>
        <taxon>Ceratobasidiaceae</taxon>
        <taxon>Rhizoctonia</taxon>
    </lineage>
</organism>
<reference evidence="8 9" key="1">
    <citation type="submission" date="2013-12" db="EMBL/GenBank/DDBJ databases">
        <authorList>
            <person name="Cubeta M."/>
            <person name="Pakala S."/>
            <person name="Fedorova N."/>
            <person name="Thomas E."/>
            <person name="Dean R."/>
            <person name="Jabaji S."/>
            <person name="Neate S."/>
            <person name="Toda T."/>
            <person name="Tavantzis S."/>
            <person name="Vilgalys R."/>
            <person name="Bharathan N."/>
            <person name="Pakala S."/>
            <person name="Losada L.S."/>
            <person name="Zafar N."/>
            <person name="Nierman W."/>
        </authorList>
    </citation>
    <scope>NUCLEOTIDE SEQUENCE [LARGE SCALE GENOMIC DNA]</scope>
    <source>
        <strain evidence="8 9">123E</strain>
    </source>
</reference>
<evidence type="ECO:0000256" key="2">
    <source>
        <dbReference type="ARBA" id="ARBA00022723"/>
    </source>
</evidence>
<dbReference type="GO" id="GO:0005783">
    <property type="term" value="C:endoplasmic reticulum"/>
    <property type="evidence" value="ECO:0007669"/>
    <property type="project" value="TreeGrafter"/>
</dbReference>
<dbReference type="InterPro" id="IPR029463">
    <property type="entry name" value="Lys_MEP"/>
</dbReference>
<dbReference type="Pfam" id="PF14521">
    <property type="entry name" value="Aspzincin_M35"/>
    <property type="match status" value="1"/>
</dbReference>
<gene>
    <name evidence="8" type="ORF">V565_110640</name>
</gene>
<dbReference type="STRING" id="1423351.A0A074RQ45"/>
<feature type="compositionally biased region" description="Basic and acidic residues" evidence="6">
    <location>
        <begin position="712"/>
        <end position="731"/>
    </location>
</feature>
<name>A0A074RQ45_9AGAM</name>
<keyword evidence="4" id="KW-0560">Oxidoreductase</keyword>
<evidence type="ECO:0000256" key="5">
    <source>
        <dbReference type="ARBA" id="ARBA00023004"/>
    </source>
</evidence>
<evidence type="ECO:0000256" key="4">
    <source>
        <dbReference type="ARBA" id="ARBA00023002"/>
    </source>
</evidence>
<dbReference type="InterPro" id="IPR024079">
    <property type="entry name" value="MetalloPept_cat_dom_sf"/>
</dbReference>
<dbReference type="Proteomes" id="UP000027456">
    <property type="component" value="Unassembled WGS sequence"/>
</dbReference>
<dbReference type="InterPro" id="IPR005123">
    <property type="entry name" value="Oxoglu/Fe-dep_dioxygenase_dom"/>
</dbReference>
<evidence type="ECO:0000256" key="3">
    <source>
        <dbReference type="ARBA" id="ARBA00022964"/>
    </source>
</evidence>
<dbReference type="GO" id="GO:0004656">
    <property type="term" value="F:procollagen-proline 4-dioxygenase activity"/>
    <property type="evidence" value="ECO:0007669"/>
    <property type="project" value="TreeGrafter"/>
</dbReference>
<keyword evidence="3" id="KW-0223">Dioxygenase</keyword>
<feature type="compositionally biased region" description="Basic and acidic residues" evidence="6">
    <location>
        <begin position="641"/>
        <end position="659"/>
    </location>
</feature>
<feature type="compositionally biased region" description="Low complexity" evidence="6">
    <location>
        <begin position="660"/>
        <end position="673"/>
    </location>
</feature>
<feature type="compositionally biased region" description="Polar residues" evidence="6">
    <location>
        <begin position="795"/>
        <end position="827"/>
    </location>
</feature>
<dbReference type="HOGENOM" id="CLU_338930_0_0_1"/>
<accession>A0A074RQ45</accession>
<evidence type="ECO:0000256" key="1">
    <source>
        <dbReference type="ARBA" id="ARBA00001961"/>
    </source>
</evidence>
<dbReference type="EMBL" id="AZST01000424">
    <property type="protein sequence ID" value="KEP48994.1"/>
    <property type="molecule type" value="Genomic_DNA"/>
</dbReference>
<dbReference type="InterPro" id="IPR044862">
    <property type="entry name" value="Pro_4_hyd_alph_FE2OG_OXY"/>
</dbReference>
<dbReference type="GO" id="GO:0005506">
    <property type="term" value="F:iron ion binding"/>
    <property type="evidence" value="ECO:0007669"/>
    <property type="project" value="InterPro"/>
</dbReference>
<feature type="compositionally biased region" description="Polar residues" evidence="6">
    <location>
        <begin position="621"/>
        <end position="631"/>
    </location>
</feature>
<evidence type="ECO:0000313" key="8">
    <source>
        <dbReference type="EMBL" id="KEP48994.1"/>
    </source>
</evidence>
<dbReference type="SUPFAM" id="SSF55486">
    <property type="entry name" value="Metalloproteases ('zincins'), catalytic domain"/>
    <property type="match status" value="1"/>
</dbReference>
<dbReference type="SMART" id="SM00702">
    <property type="entry name" value="P4Hc"/>
    <property type="match status" value="1"/>
</dbReference>
<keyword evidence="2" id="KW-0479">Metal-binding</keyword>
<dbReference type="GO" id="GO:0031418">
    <property type="term" value="F:L-ascorbic acid binding"/>
    <property type="evidence" value="ECO:0007669"/>
    <property type="project" value="InterPro"/>
</dbReference>
<dbReference type="PROSITE" id="PS51471">
    <property type="entry name" value="FE2OG_OXY"/>
    <property type="match status" value="1"/>
</dbReference>